<organism evidence="1 2">
    <name type="scientific">Hibiscus sabdariffa</name>
    <name type="common">roselle</name>
    <dbReference type="NCBI Taxonomy" id="183260"/>
    <lineage>
        <taxon>Eukaryota</taxon>
        <taxon>Viridiplantae</taxon>
        <taxon>Streptophyta</taxon>
        <taxon>Embryophyta</taxon>
        <taxon>Tracheophyta</taxon>
        <taxon>Spermatophyta</taxon>
        <taxon>Magnoliopsida</taxon>
        <taxon>eudicotyledons</taxon>
        <taxon>Gunneridae</taxon>
        <taxon>Pentapetalae</taxon>
        <taxon>rosids</taxon>
        <taxon>malvids</taxon>
        <taxon>Malvales</taxon>
        <taxon>Malvaceae</taxon>
        <taxon>Malvoideae</taxon>
        <taxon>Hibiscus</taxon>
    </lineage>
</organism>
<comment type="caution">
    <text evidence="1">The sequence shown here is derived from an EMBL/GenBank/DDBJ whole genome shotgun (WGS) entry which is preliminary data.</text>
</comment>
<evidence type="ECO:0008006" key="3">
    <source>
        <dbReference type="Google" id="ProtNLM"/>
    </source>
</evidence>
<dbReference type="PANTHER" id="PTHR47074">
    <property type="entry name" value="BNAC02G40300D PROTEIN"/>
    <property type="match status" value="1"/>
</dbReference>
<protein>
    <recommendedName>
        <fullName evidence="3">RNase H type-1 domain-containing protein</fullName>
    </recommendedName>
</protein>
<sequence length="223" mass="25020">MSFCLDLGISASWPSNPTLFLEAWTDLSSLSVSEVWSLLPFVIIWTLWLFRNDIVFNDMSMDWINLKFLIKFRLATWLKAKFDDCPLSIESIMVDPFLAKNHYLKAANISKIGQWISPSVGFAKLNTDCAVLSRGDNRGGGGVLRGSKGEILFQFSESCPSDPPSLLELLSIKIRVFKFLESRWSGRLRLIVESDCKLTIDWLSASVAPPANLVGHVTDLIEC</sequence>
<name>A0ABR2CYR3_9ROSI</name>
<gene>
    <name evidence="1" type="ORF">V6N12_020535</name>
</gene>
<dbReference type="PANTHER" id="PTHR47074:SF21">
    <property type="entry name" value="RNASE H TYPE-1 DOMAIN-CONTAINING PROTEIN"/>
    <property type="match status" value="1"/>
</dbReference>
<dbReference type="Proteomes" id="UP001472677">
    <property type="component" value="Unassembled WGS sequence"/>
</dbReference>
<keyword evidence="2" id="KW-1185">Reference proteome</keyword>
<proteinExistence type="predicted"/>
<evidence type="ECO:0000313" key="1">
    <source>
        <dbReference type="EMBL" id="KAK8526054.1"/>
    </source>
</evidence>
<reference evidence="1 2" key="1">
    <citation type="journal article" date="2024" name="G3 (Bethesda)">
        <title>Genome assembly of Hibiscus sabdariffa L. provides insights into metabolisms of medicinal natural products.</title>
        <authorList>
            <person name="Kim T."/>
        </authorList>
    </citation>
    <scope>NUCLEOTIDE SEQUENCE [LARGE SCALE GENOMIC DNA]</scope>
    <source>
        <strain evidence="1">TK-2024</strain>
        <tissue evidence="1">Old leaves</tissue>
    </source>
</reference>
<accession>A0ABR2CYR3</accession>
<dbReference type="EMBL" id="JBBPBM010000039">
    <property type="protein sequence ID" value="KAK8526054.1"/>
    <property type="molecule type" value="Genomic_DNA"/>
</dbReference>
<evidence type="ECO:0000313" key="2">
    <source>
        <dbReference type="Proteomes" id="UP001472677"/>
    </source>
</evidence>
<dbReference type="InterPro" id="IPR052929">
    <property type="entry name" value="RNase_H-like_EbsB-rel"/>
</dbReference>